<reference evidence="7" key="1">
    <citation type="submission" date="2025-08" db="UniProtKB">
        <authorList>
            <consortium name="RefSeq"/>
        </authorList>
    </citation>
    <scope>IDENTIFICATION</scope>
</reference>
<evidence type="ECO:0000256" key="4">
    <source>
        <dbReference type="ARBA" id="ARBA00023180"/>
    </source>
</evidence>
<keyword evidence="2" id="KW-0732">Signal</keyword>
<keyword evidence="5" id="KW-1133">Transmembrane helix</keyword>
<name>A0A8M1KC38_CLUHA</name>
<evidence type="ECO:0000313" key="6">
    <source>
        <dbReference type="Proteomes" id="UP000515152"/>
    </source>
</evidence>
<dbReference type="GeneID" id="122129075"/>
<keyword evidence="6" id="KW-1185">Reference proteome</keyword>
<dbReference type="PANTHER" id="PTHR12080">
    <property type="entry name" value="SIGNALING LYMPHOCYTIC ACTIVATION MOLECULE"/>
    <property type="match status" value="1"/>
</dbReference>
<keyword evidence="3 5" id="KW-0472">Membrane</keyword>
<dbReference type="KEGG" id="char:122129075"/>
<evidence type="ECO:0000256" key="3">
    <source>
        <dbReference type="ARBA" id="ARBA00023136"/>
    </source>
</evidence>
<evidence type="ECO:0000256" key="2">
    <source>
        <dbReference type="ARBA" id="ARBA00022729"/>
    </source>
</evidence>
<evidence type="ECO:0000313" key="7">
    <source>
        <dbReference type="RefSeq" id="XP_042560045.1"/>
    </source>
</evidence>
<sequence>MNPYNFSLTVSKLTKKDSGRFLFTGTGTTGTQLKAKTFLLQVYDSTLTMNVVKNVTLLQPNNTCMVSLLCNASGGPDVSFSWSGYRTGSGANLRFPLSPADGRVILTCTAVRDQTTKETKVTLKCDNKTLNDSGESDVVNPTPPTRELLEKLWYLYFVVIPAAGGGLVLIILSTVVGVCCHRRHKVKATEQDTVYADVNPDQKQTPRRSLSGPNEMSIYETVNEGAIGIQSNPQTLYDKINFTRQGGKKDICTRAIGNQSNPQTLYDKINFTRQGGKSDVCPTLSSPYQEV</sequence>
<keyword evidence="5" id="KW-0812">Transmembrane</keyword>
<evidence type="ECO:0000256" key="5">
    <source>
        <dbReference type="SAM" id="Phobius"/>
    </source>
</evidence>
<comment type="subcellular location">
    <subcellularLocation>
        <location evidence="1">Membrane</location>
    </subcellularLocation>
</comment>
<accession>A0A8M1KC38</accession>
<organism evidence="6 7">
    <name type="scientific">Clupea harengus</name>
    <name type="common">Atlantic herring</name>
    <dbReference type="NCBI Taxonomy" id="7950"/>
    <lineage>
        <taxon>Eukaryota</taxon>
        <taxon>Metazoa</taxon>
        <taxon>Chordata</taxon>
        <taxon>Craniata</taxon>
        <taxon>Vertebrata</taxon>
        <taxon>Euteleostomi</taxon>
        <taxon>Actinopterygii</taxon>
        <taxon>Neopterygii</taxon>
        <taxon>Teleostei</taxon>
        <taxon>Clupei</taxon>
        <taxon>Clupeiformes</taxon>
        <taxon>Clupeoidei</taxon>
        <taxon>Clupeidae</taxon>
        <taxon>Clupea</taxon>
    </lineage>
</organism>
<dbReference type="InterPro" id="IPR015631">
    <property type="entry name" value="CD2/SLAM_rcpt"/>
</dbReference>
<dbReference type="PANTHER" id="PTHR12080:SF48">
    <property type="entry name" value="IMMUNOGLOBULIN SUBTYPE DOMAIN-CONTAINING PROTEIN"/>
    <property type="match status" value="1"/>
</dbReference>
<protein>
    <submittedName>
        <fullName evidence="7">Uncharacterized protein LOC122129075</fullName>
    </submittedName>
</protein>
<feature type="transmembrane region" description="Helical" evidence="5">
    <location>
        <begin position="153"/>
        <end position="179"/>
    </location>
</feature>
<evidence type="ECO:0000256" key="1">
    <source>
        <dbReference type="ARBA" id="ARBA00004370"/>
    </source>
</evidence>
<dbReference type="Proteomes" id="UP000515152">
    <property type="component" value="Unplaced"/>
</dbReference>
<keyword evidence="4" id="KW-0325">Glycoprotein</keyword>
<dbReference type="AlphaFoldDB" id="A0A8M1KC38"/>
<dbReference type="OrthoDB" id="9835793at2759"/>
<proteinExistence type="predicted"/>
<dbReference type="GO" id="GO:0016020">
    <property type="term" value="C:membrane"/>
    <property type="evidence" value="ECO:0007669"/>
    <property type="project" value="UniProtKB-SubCell"/>
</dbReference>
<dbReference type="RefSeq" id="XP_042560045.1">
    <property type="nucleotide sequence ID" value="XM_042704111.1"/>
</dbReference>
<gene>
    <name evidence="7" type="primary">LOC122129075</name>
</gene>